<dbReference type="PANTHER" id="PTHR30269:SF0">
    <property type="entry name" value="MEMBRANE TRANSPORTER PROTEIN YFCA-RELATED"/>
    <property type="match status" value="1"/>
</dbReference>
<evidence type="ECO:0000256" key="2">
    <source>
        <dbReference type="ARBA" id="ARBA00009142"/>
    </source>
</evidence>
<feature type="transmembrane region" description="Helical" evidence="8">
    <location>
        <begin position="131"/>
        <end position="150"/>
    </location>
</feature>
<feature type="transmembrane region" description="Helical" evidence="8">
    <location>
        <begin position="188"/>
        <end position="213"/>
    </location>
</feature>
<proteinExistence type="inferred from homology"/>
<dbReference type="Pfam" id="PF01925">
    <property type="entry name" value="TauE"/>
    <property type="match status" value="1"/>
</dbReference>
<evidence type="ECO:0000256" key="8">
    <source>
        <dbReference type="RuleBase" id="RU363041"/>
    </source>
</evidence>
<feature type="transmembrane region" description="Helical" evidence="8">
    <location>
        <begin position="76"/>
        <end position="95"/>
    </location>
</feature>
<dbReference type="InterPro" id="IPR052017">
    <property type="entry name" value="TSUP"/>
</dbReference>
<evidence type="ECO:0000313" key="10">
    <source>
        <dbReference type="Proteomes" id="UP001361239"/>
    </source>
</evidence>
<feature type="transmembrane region" description="Helical" evidence="8">
    <location>
        <begin position="225"/>
        <end position="247"/>
    </location>
</feature>
<evidence type="ECO:0000313" key="9">
    <source>
        <dbReference type="EMBL" id="MEJ5975575.1"/>
    </source>
</evidence>
<dbReference type="InterPro" id="IPR002781">
    <property type="entry name" value="TM_pro_TauE-like"/>
</dbReference>
<dbReference type="Proteomes" id="UP001361239">
    <property type="component" value="Unassembled WGS sequence"/>
</dbReference>
<evidence type="ECO:0000256" key="1">
    <source>
        <dbReference type="ARBA" id="ARBA00004651"/>
    </source>
</evidence>
<evidence type="ECO:0000256" key="7">
    <source>
        <dbReference type="ARBA" id="ARBA00023136"/>
    </source>
</evidence>
<keyword evidence="10" id="KW-1185">Reference proteome</keyword>
<comment type="similarity">
    <text evidence="2 8">Belongs to the 4-toluene sulfonate uptake permease (TSUP) (TC 2.A.102) family.</text>
</comment>
<evidence type="ECO:0000256" key="6">
    <source>
        <dbReference type="ARBA" id="ARBA00022989"/>
    </source>
</evidence>
<evidence type="ECO:0000256" key="4">
    <source>
        <dbReference type="ARBA" id="ARBA00022475"/>
    </source>
</evidence>
<name>A0ABU8RR65_9SPHN</name>
<accession>A0ABU8RR65</accession>
<dbReference type="EMBL" id="JBBHJZ010000001">
    <property type="protein sequence ID" value="MEJ5975575.1"/>
    <property type="molecule type" value="Genomic_DNA"/>
</dbReference>
<organism evidence="9 10">
    <name type="scientific">Novosphingobium anseongense</name>
    <dbReference type="NCBI Taxonomy" id="3133436"/>
    <lineage>
        <taxon>Bacteria</taxon>
        <taxon>Pseudomonadati</taxon>
        <taxon>Pseudomonadota</taxon>
        <taxon>Alphaproteobacteria</taxon>
        <taxon>Sphingomonadales</taxon>
        <taxon>Sphingomonadaceae</taxon>
        <taxon>Novosphingobium</taxon>
    </lineage>
</organism>
<keyword evidence="3" id="KW-0813">Transport</keyword>
<feature type="transmembrane region" description="Helical" evidence="8">
    <location>
        <begin position="101"/>
        <end position="119"/>
    </location>
</feature>
<comment type="subcellular location">
    <subcellularLocation>
        <location evidence="1 8">Cell membrane</location>
        <topology evidence="1 8">Multi-pass membrane protein</topology>
    </subcellularLocation>
</comment>
<evidence type="ECO:0000256" key="3">
    <source>
        <dbReference type="ARBA" id="ARBA00022448"/>
    </source>
</evidence>
<keyword evidence="5 8" id="KW-0812">Transmembrane</keyword>
<comment type="caution">
    <text evidence="9">The sequence shown here is derived from an EMBL/GenBank/DDBJ whole genome shotgun (WGS) entry which is preliminary data.</text>
</comment>
<gene>
    <name evidence="9" type="ORF">WG901_02935</name>
</gene>
<feature type="transmembrane region" description="Helical" evidence="8">
    <location>
        <begin position="7"/>
        <end position="25"/>
    </location>
</feature>
<sequence length="262" mass="26346">MDVGIDIIALLVGVAFLAGTIDAIAGGGGLLTIPALLAAGLPPVAAIATNKLQSSFGTGGAVFAFARKGQIDFKRFALPALASFTGSATGAFLLTLIDPHFLSGLIPLLLIAMAAYFLLAPKMTDEDRHVLAGPPLLLAMAFVIGGYDGFFGPGTGSFFITGLVAVFGLGVTRAVAHTKLLNFASNVAGLAVLIASGHVVWTVGLAMAVGALAGGQVGAHTAIRFGAGTVRPLLIVMCLGLTAKLLADPANPLTAMVLGWLG</sequence>
<dbReference type="PANTHER" id="PTHR30269">
    <property type="entry name" value="TRANSMEMBRANE PROTEIN YFCA"/>
    <property type="match status" value="1"/>
</dbReference>
<feature type="transmembrane region" description="Helical" evidence="8">
    <location>
        <begin position="156"/>
        <end position="176"/>
    </location>
</feature>
<protein>
    <recommendedName>
        <fullName evidence="8">Probable membrane transporter protein</fullName>
    </recommendedName>
</protein>
<keyword evidence="6 8" id="KW-1133">Transmembrane helix</keyword>
<dbReference type="RefSeq" id="WP_339585515.1">
    <property type="nucleotide sequence ID" value="NZ_JBBHJZ010000001.1"/>
</dbReference>
<keyword evidence="7 8" id="KW-0472">Membrane</keyword>
<evidence type="ECO:0000256" key="5">
    <source>
        <dbReference type="ARBA" id="ARBA00022692"/>
    </source>
</evidence>
<reference evidence="9 10" key="1">
    <citation type="submission" date="2024-03" db="EMBL/GenBank/DDBJ databases">
        <authorList>
            <person name="Jo J.-H."/>
        </authorList>
    </citation>
    <scope>NUCLEOTIDE SEQUENCE [LARGE SCALE GENOMIC DNA]</scope>
    <source>
        <strain evidence="9 10">PS1R-30</strain>
    </source>
</reference>
<keyword evidence="4 8" id="KW-1003">Cell membrane</keyword>